<evidence type="ECO:0000256" key="9">
    <source>
        <dbReference type="ARBA" id="ARBA00023316"/>
    </source>
</evidence>
<organism evidence="13 14">
    <name type="scientific">Pelagibius litoralis</name>
    <dbReference type="NCBI Taxonomy" id="374515"/>
    <lineage>
        <taxon>Bacteria</taxon>
        <taxon>Pseudomonadati</taxon>
        <taxon>Pseudomonadota</taxon>
        <taxon>Alphaproteobacteria</taxon>
        <taxon>Rhodospirillales</taxon>
        <taxon>Rhodovibrionaceae</taxon>
        <taxon>Pelagibius</taxon>
    </lineage>
</organism>
<gene>
    <name evidence="13" type="ORF">HBA54_15750</name>
</gene>
<keyword evidence="6" id="KW-0133">Cell shape</keyword>
<accession>A0A967EZ61</accession>
<feature type="domain" description="Glycosyl transferase family 51" evidence="12">
    <location>
        <begin position="49"/>
        <end position="193"/>
    </location>
</feature>
<keyword evidence="5" id="KW-0808">Transferase</keyword>
<sequence>MSFRRTLKYALATALLALSGLVVWEAYAVWKAETRTEAILSAWLAKPRPLALAALSPAQKDILLKVEDPGFYDHKGIDLASPGQGMTTITQALVKFLYFEPFRPGFAKIEQSLIARFVVDRHLSKDQQLVLFINHAYLGKSETGQVRGFAAAAQAHFGKPFEQLNRDEFIGLVAMLLGPNDIRPDRPAAFNERVIRIDALLAGRCQPADVLDVTYDACGSAP</sequence>
<dbReference type="Pfam" id="PF00912">
    <property type="entry name" value="Transgly"/>
    <property type="match status" value="1"/>
</dbReference>
<dbReference type="GO" id="GO:0009252">
    <property type="term" value="P:peptidoglycan biosynthetic process"/>
    <property type="evidence" value="ECO:0007669"/>
    <property type="project" value="UniProtKB-KW"/>
</dbReference>
<dbReference type="EMBL" id="JAAQPH010000012">
    <property type="protein sequence ID" value="NIA70059.1"/>
    <property type="molecule type" value="Genomic_DNA"/>
</dbReference>
<evidence type="ECO:0000256" key="1">
    <source>
        <dbReference type="ARBA" id="ARBA00004236"/>
    </source>
</evidence>
<dbReference type="InterPro" id="IPR036950">
    <property type="entry name" value="PBP_transglycosylase"/>
</dbReference>
<comment type="catalytic activity">
    <reaction evidence="10">
        <text>Preferential cleavage: (Ac)2-L-Lys-D-Ala-|-D-Ala. Also transpeptidation of peptidyl-alanyl moieties that are N-acyl substituents of D-alanine.</text>
        <dbReference type="EC" id="3.4.16.4"/>
    </reaction>
</comment>
<evidence type="ECO:0000256" key="2">
    <source>
        <dbReference type="ARBA" id="ARBA00004752"/>
    </source>
</evidence>
<evidence type="ECO:0000256" key="6">
    <source>
        <dbReference type="ARBA" id="ARBA00022960"/>
    </source>
</evidence>
<comment type="caution">
    <text evidence="13">The sequence shown here is derived from an EMBL/GenBank/DDBJ whole genome shotgun (WGS) entry which is preliminary data.</text>
</comment>
<keyword evidence="8" id="KW-0472">Membrane</keyword>
<evidence type="ECO:0000256" key="4">
    <source>
        <dbReference type="ARBA" id="ARBA00022676"/>
    </source>
</evidence>
<evidence type="ECO:0000256" key="5">
    <source>
        <dbReference type="ARBA" id="ARBA00022679"/>
    </source>
</evidence>
<name>A0A967EZ61_9PROT</name>
<protein>
    <submittedName>
        <fullName evidence="13">Transglycosylase domain-containing protein</fullName>
    </submittedName>
</protein>
<dbReference type="AlphaFoldDB" id="A0A967EZ61"/>
<evidence type="ECO:0000256" key="8">
    <source>
        <dbReference type="ARBA" id="ARBA00023136"/>
    </source>
</evidence>
<evidence type="ECO:0000259" key="12">
    <source>
        <dbReference type="Pfam" id="PF00912"/>
    </source>
</evidence>
<dbReference type="GO" id="GO:0008360">
    <property type="term" value="P:regulation of cell shape"/>
    <property type="evidence" value="ECO:0007669"/>
    <property type="project" value="UniProtKB-KW"/>
</dbReference>
<dbReference type="GO" id="GO:0009002">
    <property type="term" value="F:serine-type D-Ala-D-Ala carboxypeptidase activity"/>
    <property type="evidence" value="ECO:0007669"/>
    <property type="project" value="UniProtKB-EC"/>
</dbReference>
<keyword evidence="3" id="KW-1003">Cell membrane</keyword>
<comment type="catalytic activity">
    <reaction evidence="11">
        <text>[GlcNAc-(1-&gt;4)-Mur2Ac(oyl-L-Ala-gamma-D-Glu-L-Lys-D-Ala-D-Ala)](n)-di-trans,octa-cis-undecaprenyl diphosphate + beta-D-GlcNAc-(1-&gt;4)-Mur2Ac(oyl-L-Ala-gamma-D-Glu-L-Lys-D-Ala-D-Ala)-di-trans,octa-cis-undecaprenyl diphosphate = [GlcNAc-(1-&gt;4)-Mur2Ac(oyl-L-Ala-gamma-D-Glu-L-Lys-D-Ala-D-Ala)](n+1)-di-trans,octa-cis-undecaprenyl diphosphate + di-trans,octa-cis-undecaprenyl diphosphate + H(+)</text>
        <dbReference type="Rhea" id="RHEA:23708"/>
        <dbReference type="Rhea" id="RHEA-COMP:9602"/>
        <dbReference type="Rhea" id="RHEA-COMP:9603"/>
        <dbReference type="ChEBI" id="CHEBI:15378"/>
        <dbReference type="ChEBI" id="CHEBI:58405"/>
        <dbReference type="ChEBI" id="CHEBI:60033"/>
        <dbReference type="ChEBI" id="CHEBI:78435"/>
        <dbReference type="EC" id="2.4.99.28"/>
    </reaction>
</comment>
<keyword evidence="9" id="KW-0961">Cell wall biogenesis/degradation</keyword>
<evidence type="ECO:0000256" key="3">
    <source>
        <dbReference type="ARBA" id="ARBA00022475"/>
    </source>
</evidence>
<comment type="pathway">
    <text evidence="2">Cell wall biogenesis; peptidoglycan biosynthesis.</text>
</comment>
<dbReference type="GO" id="GO:0005886">
    <property type="term" value="C:plasma membrane"/>
    <property type="evidence" value="ECO:0007669"/>
    <property type="project" value="UniProtKB-SubCell"/>
</dbReference>
<dbReference type="GO" id="GO:0008955">
    <property type="term" value="F:peptidoglycan glycosyltransferase activity"/>
    <property type="evidence" value="ECO:0007669"/>
    <property type="project" value="UniProtKB-EC"/>
</dbReference>
<dbReference type="PANTHER" id="PTHR32282:SF11">
    <property type="entry name" value="PENICILLIN-BINDING PROTEIN 1B"/>
    <property type="match status" value="1"/>
</dbReference>
<dbReference type="PANTHER" id="PTHR32282">
    <property type="entry name" value="BINDING PROTEIN TRANSPEPTIDASE, PUTATIVE-RELATED"/>
    <property type="match status" value="1"/>
</dbReference>
<dbReference type="Gene3D" id="1.10.3810.10">
    <property type="entry name" value="Biosynthetic peptidoglycan transglycosylase-like"/>
    <property type="match status" value="1"/>
</dbReference>
<dbReference type="RefSeq" id="WP_167226297.1">
    <property type="nucleotide sequence ID" value="NZ_JAAQPH010000012.1"/>
</dbReference>
<keyword evidence="4" id="KW-0328">Glycosyltransferase</keyword>
<evidence type="ECO:0000256" key="7">
    <source>
        <dbReference type="ARBA" id="ARBA00022984"/>
    </source>
</evidence>
<keyword evidence="7" id="KW-0573">Peptidoglycan synthesis</keyword>
<dbReference type="Proteomes" id="UP000761264">
    <property type="component" value="Unassembled WGS sequence"/>
</dbReference>
<evidence type="ECO:0000256" key="10">
    <source>
        <dbReference type="ARBA" id="ARBA00034000"/>
    </source>
</evidence>
<reference evidence="13" key="1">
    <citation type="submission" date="2020-03" db="EMBL/GenBank/DDBJ databases">
        <title>Genome of Pelagibius litoralis DSM 21314T.</title>
        <authorList>
            <person name="Wang G."/>
        </authorList>
    </citation>
    <scope>NUCLEOTIDE SEQUENCE</scope>
    <source>
        <strain evidence="13">DSM 21314</strain>
    </source>
</reference>
<dbReference type="GO" id="GO:0030288">
    <property type="term" value="C:outer membrane-bounded periplasmic space"/>
    <property type="evidence" value="ECO:0007669"/>
    <property type="project" value="TreeGrafter"/>
</dbReference>
<proteinExistence type="predicted"/>
<dbReference type="GO" id="GO:0071555">
    <property type="term" value="P:cell wall organization"/>
    <property type="evidence" value="ECO:0007669"/>
    <property type="project" value="UniProtKB-KW"/>
</dbReference>
<evidence type="ECO:0000313" key="13">
    <source>
        <dbReference type="EMBL" id="NIA70059.1"/>
    </source>
</evidence>
<evidence type="ECO:0000313" key="14">
    <source>
        <dbReference type="Proteomes" id="UP000761264"/>
    </source>
</evidence>
<dbReference type="InterPro" id="IPR001264">
    <property type="entry name" value="Glyco_trans_51"/>
</dbReference>
<dbReference type="SUPFAM" id="SSF53955">
    <property type="entry name" value="Lysozyme-like"/>
    <property type="match status" value="1"/>
</dbReference>
<evidence type="ECO:0000256" key="11">
    <source>
        <dbReference type="ARBA" id="ARBA00049902"/>
    </source>
</evidence>
<dbReference type="InterPro" id="IPR023346">
    <property type="entry name" value="Lysozyme-like_dom_sf"/>
</dbReference>
<dbReference type="InterPro" id="IPR050396">
    <property type="entry name" value="Glycosyltr_51/Transpeptidase"/>
</dbReference>
<comment type="subcellular location">
    <subcellularLocation>
        <location evidence="1">Cell membrane</location>
    </subcellularLocation>
</comment>
<keyword evidence="14" id="KW-1185">Reference proteome</keyword>